<dbReference type="PANTHER" id="PTHR24356">
    <property type="entry name" value="SERINE/THREONINE-PROTEIN KINASE"/>
    <property type="match status" value="1"/>
</dbReference>
<keyword evidence="6" id="KW-0067">ATP-binding</keyword>
<comment type="caution">
    <text evidence="10">The sequence shown here is derived from an EMBL/GenBank/DDBJ whole genome shotgun (WGS) entry which is preliminary data.</text>
</comment>
<feature type="domain" description="Protein kinase" evidence="9">
    <location>
        <begin position="71"/>
        <end position="367"/>
    </location>
</feature>
<evidence type="ECO:0000313" key="10">
    <source>
        <dbReference type="EMBL" id="RSL83428.1"/>
    </source>
</evidence>
<keyword evidence="11" id="KW-1185">Reference proteome</keyword>
<evidence type="ECO:0000256" key="7">
    <source>
        <dbReference type="ARBA" id="ARBA00047899"/>
    </source>
</evidence>
<dbReference type="EC" id="2.7.11.1" evidence="1"/>
<protein>
    <recommendedName>
        <fullName evidence="1">non-specific serine/threonine protein kinase</fullName>
        <ecNumber evidence="1">2.7.11.1</ecNumber>
    </recommendedName>
</protein>
<evidence type="ECO:0000313" key="11">
    <source>
        <dbReference type="Proteomes" id="UP000287144"/>
    </source>
</evidence>
<dbReference type="PANTHER" id="PTHR24356:SF1">
    <property type="entry name" value="SERINE_THREONINE-PROTEIN KINASE GREATWALL"/>
    <property type="match status" value="1"/>
</dbReference>
<dbReference type="SUPFAM" id="SSF56112">
    <property type="entry name" value="Protein kinase-like (PK-like)"/>
    <property type="match status" value="1"/>
</dbReference>
<dbReference type="SMART" id="SM00220">
    <property type="entry name" value="S_TKc"/>
    <property type="match status" value="1"/>
</dbReference>
<gene>
    <name evidence="10" type="ORF">CEP52_016717</name>
</gene>
<dbReference type="InterPro" id="IPR050236">
    <property type="entry name" value="Ser_Thr_kinase_AGC"/>
</dbReference>
<dbReference type="Pfam" id="PF00069">
    <property type="entry name" value="Pkinase"/>
    <property type="match status" value="1"/>
</dbReference>
<evidence type="ECO:0000256" key="3">
    <source>
        <dbReference type="ARBA" id="ARBA00022679"/>
    </source>
</evidence>
<keyword evidence="2" id="KW-0723">Serine/threonine-protein kinase</keyword>
<dbReference type="InterPro" id="IPR011009">
    <property type="entry name" value="Kinase-like_dom_sf"/>
</dbReference>
<evidence type="ECO:0000259" key="9">
    <source>
        <dbReference type="PROSITE" id="PS50011"/>
    </source>
</evidence>
<name>A0A428S0P6_9HYPO</name>
<dbReference type="InterPro" id="IPR000719">
    <property type="entry name" value="Prot_kinase_dom"/>
</dbReference>
<organism evidence="10 11">
    <name type="scientific">Fusarium oligoseptatum</name>
    <dbReference type="NCBI Taxonomy" id="2604345"/>
    <lineage>
        <taxon>Eukaryota</taxon>
        <taxon>Fungi</taxon>
        <taxon>Dikarya</taxon>
        <taxon>Ascomycota</taxon>
        <taxon>Pezizomycotina</taxon>
        <taxon>Sordariomycetes</taxon>
        <taxon>Hypocreomycetidae</taxon>
        <taxon>Hypocreales</taxon>
        <taxon>Nectriaceae</taxon>
        <taxon>Fusarium</taxon>
        <taxon>Fusarium solani species complex</taxon>
    </lineage>
</organism>
<dbReference type="Gene3D" id="1.10.510.10">
    <property type="entry name" value="Transferase(Phosphotransferase) domain 1"/>
    <property type="match status" value="1"/>
</dbReference>
<dbReference type="PROSITE" id="PS50011">
    <property type="entry name" value="PROTEIN_KINASE_DOM"/>
    <property type="match status" value="1"/>
</dbReference>
<dbReference type="AlphaFoldDB" id="A0A428S0P6"/>
<comment type="catalytic activity">
    <reaction evidence="8">
        <text>L-seryl-[protein] + ATP = O-phospho-L-seryl-[protein] + ADP + H(+)</text>
        <dbReference type="Rhea" id="RHEA:17989"/>
        <dbReference type="Rhea" id="RHEA-COMP:9863"/>
        <dbReference type="Rhea" id="RHEA-COMP:11604"/>
        <dbReference type="ChEBI" id="CHEBI:15378"/>
        <dbReference type="ChEBI" id="CHEBI:29999"/>
        <dbReference type="ChEBI" id="CHEBI:30616"/>
        <dbReference type="ChEBI" id="CHEBI:83421"/>
        <dbReference type="ChEBI" id="CHEBI:456216"/>
        <dbReference type="EC" id="2.7.11.1"/>
    </reaction>
</comment>
<evidence type="ECO:0000256" key="2">
    <source>
        <dbReference type="ARBA" id="ARBA00022527"/>
    </source>
</evidence>
<evidence type="ECO:0000256" key="5">
    <source>
        <dbReference type="ARBA" id="ARBA00022777"/>
    </source>
</evidence>
<comment type="catalytic activity">
    <reaction evidence="7">
        <text>L-threonyl-[protein] + ATP = O-phospho-L-threonyl-[protein] + ADP + H(+)</text>
        <dbReference type="Rhea" id="RHEA:46608"/>
        <dbReference type="Rhea" id="RHEA-COMP:11060"/>
        <dbReference type="Rhea" id="RHEA-COMP:11605"/>
        <dbReference type="ChEBI" id="CHEBI:15378"/>
        <dbReference type="ChEBI" id="CHEBI:30013"/>
        <dbReference type="ChEBI" id="CHEBI:30616"/>
        <dbReference type="ChEBI" id="CHEBI:61977"/>
        <dbReference type="ChEBI" id="CHEBI:456216"/>
        <dbReference type="EC" id="2.7.11.1"/>
    </reaction>
</comment>
<keyword evidence="3" id="KW-0808">Transferase</keyword>
<dbReference type="GO" id="GO:0004674">
    <property type="term" value="F:protein serine/threonine kinase activity"/>
    <property type="evidence" value="ECO:0007669"/>
    <property type="project" value="UniProtKB-KW"/>
</dbReference>
<evidence type="ECO:0000256" key="4">
    <source>
        <dbReference type="ARBA" id="ARBA00022741"/>
    </source>
</evidence>
<keyword evidence="5" id="KW-0418">Kinase</keyword>
<evidence type="ECO:0000256" key="6">
    <source>
        <dbReference type="ARBA" id="ARBA00022840"/>
    </source>
</evidence>
<sequence>MDASIATIDVLDAEHIQYRGIVILPVLSTPLSTPKRTKKSLPSPRQDYSQNASLSMLMEAMEKSSHSVHAQIGPHLLSLGSTGFTFKLNKHIVVKKVRPGRDCNLANERTIFDILERHPPSPYIVQSFYRTEEAIFLEYATNGDLASLLREEQQRDESSQRVIGVVRRQPLERCFRWMKQLGAAAAWLEELGLAHCDIRPGNMLLYPAGHVKLADFDRTLNIGEDMLSGTEPFARLLGDEGGPDSGTYGKAGCRTEQFAIGSVFYSLTRGYDPFEDQWWGPDHGPIRMQKLQKMELPRIGHLECDDVIWSCWHGRYKSITKLAFDIAAVDGHAWRVTCEADPLWVKARIQESETIAQSGILEQLITC</sequence>
<dbReference type="STRING" id="1325735.A0A428S0P6"/>
<dbReference type="GO" id="GO:0005524">
    <property type="term" value="F:ATP binding"/>
    <property type="evidence" value="ECO:0007669"/>
    <property type="project" value="UniProtKB-KW"/>
</dbReference>
<proteinExistence type="predicted"/>
<accession>A0A428S0P6</accession>
<evidence type="ECO:0000256" key="8">
    <source>
        <dbReference type="ARBA" id="ARBA00048679"/>
    </source>
</evidence>
<evidence type="ECO:0000256" key="1">
    <source>
        <dbReference type="ARBA" id="ARBA00012513"/>
    </source>
</evidence>
<reference evidence="10 11" key="1">
    <citation type="submission" date="2017-06" db="EMBL/GenBank/DDBJ databases">
        <title>Comparative genomic analysis of Ambrosia Fusariam Clade fungi.</title>
        <authorList>
            <person name="Stajich J.E."/>
            <person name="Carrillo J."/>
            <person name="Kijimoto T."/>
            <person name="Eskalen A."/>
            <person name="O'Donnell K."/>
            <person name="Kasson M."/>
        </authorList>
    </citation>
    <scope>NUCLEOTIDE SEQUENCE [LARGE SCALE GENOMIC DNA]</scope>
    <source>
        <strain evidence="10 11">NRRL62579</strain>
    </source>
</reference>
<dbReference type="Proteomes" id="UP000287144">
    <property type="component" value="Unassembled WGS sequence"/>
</dbReference>
<dbReference type="EMBL" id="NKCK01000380">
    <property type="protein sequence ID" value="RSL83428.1"/>
    <property type="molecule type" value="Genomic_DNA"/>
</dbReference>
<keyword evidence="4" id="KW-0547">Nucleotide-binding</keyword>